<dbReference type="Proteomes" id="UP000625711">
    <property type="component" value="Unassembled WGS sequence"/>
</dbReference>
<gene>
    <name evidence="2" type="ORF">GWI33_000619</name>
    <name evidence="1" type="ORF">GWI33_000974</name>
</gene>
<dbReference type="EMBL" id="JAACXV010000011">
    <property type="protein sequence ID" value="KAF7287509.1"/>
    <property type="molecule type" value="Genomic_DNA"/>
</dbReference>
<protein>
    <submittedName>
        <fullName evidence="1">Uncharacterized protein</fullName>
    </submittedName>
</protein>
<dbReference type="AlphaFoldDB" id="A0A834IUX1"/>
<sequence length="205" mass="24137">MQTDEIEKQAEQMQAAFKKATKLLKTTTIIIKEDNQWWDGECQQKKLKLRRKADSIRREDGAKTDLVREYEVMKRAFKKLIKEKKKKHVEEITENTFDIEPRHRVWKIIKTLGVGRRKIVEKLEDAELGNMYNLEKQKCGAERSVISKKIEFVIEKMCPQRSSIGPTLWLININSWFDKIVDIDTQQIHVRAQGFADEQIIAISH</sequence>
<proteinExistence type="predicted"/>
<comment type="caution">
    <text evidence="1">The sequence shown here is derived from an EMBL/GenBank/DDBJ whole genome shotgun (WGS) entry which is preliminary data.</text>
</comment>
<dbReference type="EMBL" id="JAACXV010000012">
    <property type="protein sequence ID" value="KAF7287507.1"/>
    <property type="molecule type" value="Genomic_DNA"/>
</dbReference>
<evidence type="ECO:0000313" key="1">
    <source>
        <dbReference type="EMBL" id="KAF7287507.1"/>
    </source>
</evidence>
<accession>A0A834IUX1</accession>
<reference evidence="1" key="1">
    <citation type="submission" date="2020-08" db="EMBL/GenBank/DDBJ databases">
        <title>Genome sequencing and assembly of the red palm weevil Rhynchophorus ferrugineus.</title>
        <authorList>
            <person name="Dias G.B."/>
            <person name="Bergman C.M."/>
            <person name="Manee M."/>
        </authorList>
    </citation>
    <scope>NUCLEOTIDE SEQUENCE</scope>
    <source>
        <strain evidence="1">AA-2017</strain>
        <tissue evidence="1">Whole larva</tissue>
    </source>
</reference>
<keyword evidence="3" id="KW-1185">Reference proteome</keyword>
<name>A0A834IUX1_RHYFE</name>
<evidence type="ECO:0000313" key="3">
    <source>
        <dbReference type="Proteomes" id="UP000625711"/>
    </source>
</evidence>
<evidence type="ECO:0000313" key="2">
    <source>
        <dbReference type="EMBL" id="KAF7287509.1"/>
    </source>
</evidence>
<organism evidence="1 3">
    <name type="scientific">Rhynchophorus ferrugineus</name>
    <name type="common">Red palm weevil</name>
    <name type="synonym">Curculio ferrugineus</name>
    <dbReference type="NCBI Taxonomy" id="354439"/>
    <lineage>
        <taxon>Eukaryota</taxon>
        <taxon>Metazoa</taxon>
        <taxon>Ecdysozoa</taxon>
        <taxon>Arthropoda</taxon>
        <taxon>Hexapoda</taxon>
        <taxon>Insecta</taxon>
        <taxon>Pterygota</taxon>
        <taxon>Neoptera</taxon>
        <taxon>Endopterygota</taxon>
        <taxon>Coleoptera</taxon>
        <taxon>Polyphaga</taxon>
        <taxon>Cucujiformia</taxon>
        <taxon>Curculionidae</taxon>
        <taxon>Dryophthorinae</taxon>
        <taxon>Rhynchophorus</taxon>
    </lineage>
</organism>